<protein>
    <submittedName>
        <fullName evidence="2">Uncharacterized protein</fullName>
    </submittedName>
</protein>
<dbReference type="EMBL" id="JACHDB010000001">
    <property type="protein sequence ID" value="MBB5432392.1"/>
    <property type="molecule type" value="Genomic_DNA"/>
</dbReference>
<dbReference type="RefSeq" id="WP_184391965.1">
    <property type="nucleotide sequence ID" value="NZ_BAAAJD010000042.1"/>
</dbReference>
<evidence type="ECO:0000256" key="1">
    <source>
        <dbReference type="SAM" id="MobiDB-lite"/>
    </source>
</evidence>
<name>A0A7W8QL03_9ACTN</name>
<proteinExistence type="predicted"/>
<keyword evidence="3" id="KW-1185">Reference proteome</keyword>
<evidence type="ECO:0000313" key="2">
    <source>
        <dbReference type="EMBL" id="MBB5432392.1"/>
    </source>
</evidence>
<gene>
    <name evidence="2" type="ORF">HDA36_002476</name>
</gene>
<dbReference type="Proteomes" id="UP000572635">
    <property type="component" value="Unassembled WGS sequence"/>
</dbReference>
<organism evidence="2 3">
    <name type="scientific">Nocardiopsis composta</name>
    <dbReference type="NCBI Taxonomy" id="157465"/>
    <lineage>
        <taxon>Bacteria</taxon>
        <taxon>Bacillati</taxon>
        <taxon>Actinomycetota</taxon>
        <taxon>Actinomycetes</taxon>
        <taxon>Streptosporangiales</taxon>
        <taxon>Nocardiopsidaceae</taxon>
        <taxon>Nocardiopsis</taxon>
    </lineage>
</organism>
<accession>A0A7W8QL03</accession>
<feature type="region of interest" description="Disordered" evidence="1">
    <location>
        <begin position="127"/>
        <end position="148"/>
    </location>
</feature>
<comment type="caution">
    <text evidence="2">The sequence shown here is derived from an EMBL/GenBank/DDBJ whole genome shotgun (WGS) entry which is preliminary data.</text>
</comment>
<dbReference type="AlphaFoldDB" id="A0A7W8QL03"/>
<sequence length="148" mass="16587">MPEYVRKWAERTLGSAEGVDPVDHLDQAPALDAAIAASWLFCPETVEYRGGIFLKRRFSSANVDRRLEEHDLKTTQATVNLQYLGSLFPHVESAESDDADDIQLLYALAECWYEVCTVRHPGRRIHVSTDEDPDGLSPAGPSLTLWTE</sequence>
<evidence type="ECO:0000313" key="3">
    <source>
        <dbReference type="Proteomes" id="UP000572635"/>
    </source>
</evidence>
<reference evidence="2 3" key="1">
    <citation type="submission" date="2020-08" db="EMBL/GenBank/DDBJ databases">
        <title>Sequencing the genomes of 1000 actinobacteria strains.</title>
        <authorList>
            <person name="Klenk H.-P."/>
        </authorList>
    </citation>
    <scope>NUCLEOTIDE SEQUENCE [LARGE SCALE GENOMIC DNA]</scope>
    <source>
        <strain evidence="2 3">DSM 44551</strain>
    </source>
</reference>